<dbReference type="GO" id="GO:0017177">
    <property type="term" value="C:glucosidase II complex"/>
    <property type="evidence" value="ECO:0007669"/>
    <property type="project" value="TreeGrafter"/>
</dbReference>
<keyword evidence="10" id="KW-1185">Reference proteome</keyword>
<feature type="compositionally biased region" description="Acidic residues" evidence="6">
    <location>
        <begin position="521"/>
        <end position="536"/>
    </location>
</feature>
<gene>
    <name evidence="9" type="ORF">K457DRAFT_1724034</name>
</gene>
<evidence type="ECO:0000313" key="9">
    <source>
        <dbReference type="EMBL" id="OAQ24125.1"/>
    </source>
</evidence>
<feature type="coiled-coil region" evidence="5">
    <location>
        <begin position="132"/>
        <end position="202"/>
    </location>
</feature>
<dbReference type="Gene3D" id="2.70.130.10">
    <property type="entry name" value="Mannose-6-phosphate receptor binding domain"/>
    <property type="match status" value="1"/>
</dbReference>
<dbReference type="Pfam" id="PF13015">
    <property type="entry name" value="PRKCSH_1"/>
    <property type="match status" value="1"/>
</dbReference>
<dbReference type="GO" id="GO:0006491">
    <property type="term" value="P:N-glycan processing"/>
    <property type="evidence" value="ECO:0007669"/>
    <property type="project" value="TreeGrafter"/>
</dbReference>
<evidence type="ECO:0000256" key="4">
    <source>
        <dbReference type="ARBA" id="ARBA00023157"/>
    </source>
</evidence>
<organism evidence="9 10">
    <name type="scientific">Linnemannia elongata AG-77</name>
    <dbReference type="NCBI Taxonomy" id="1314771"/>
    <lineage>
        <taxon>Eukaryota</taxon>
        <taxon>Fungi</taxon>
        <taxon>Fungi incertae sedis</taxon>
        <taxon>Mucoromycota</taxon>
        <taxon>Mortierellomycotina</taxon>
        <taxon>Mortierellomycetes</taxon>
        <taxon>Mortierellales</taxon>
        <taxon>Mortierellaceae</taxon>
        <taxon>Linnemannia</taxon>
    </lineage>
</organism>
<dbReference type="PANTHER" id="PTHR12630">
    <property type="entry name" value="N-LINKED OLIGOSACCHARIDE PROCESSING"/>
    <property type="match status" value="1"/>
</dbReference>
<evidence type="ECO:0000256" key="6">
    <source>
        <dbReference type="SAM" id="MobiDB-lite"/>
    </source>
</evidence>
<dbReference type="InterPro" id="IPR039794">
    <property type="entry name" value="Gtb1-like"/>
</dbReference>
<dbReference type="Proteomes" id="UP000078512">
    <property type="component" value="Unassembled WGS sequence"/>
</dbReference>
<name>A0A197JG75_9FUNG</name>
<feature type="signal peptide" evidence="7">
    <location>
        <begin position="1"/>
        <end position="23"/>
    </location>
</feature>
<dbReference type="AlphaFoldDB" id="A0A197JG75"/>
<dbReference type="InterPro" id="IPR036607">
    <property type="entry name" value="PRKCSH"/>
</dbReference>
<proteinExistence type="predicted"/>
<dbReference type="PANTHER" id="PTHR12630:SF1">
    <property type="entry name" value="GLUCOSIDASE 2 SUBUNIT BETA"/>
    <property type="match status" value="1"/>
</dbReference>
<dbReference type="InterPro" id="IPR009011">
    <property type="entry name" value="Man6P_isomerase_rcpt-bd_dom_sf"/>
</dbReference>
<accession>A0A197JG75</accession>
<evidence type="ECO:0000256" key="7">
    <source>
        <dbReference type="SAM" id="SignalP"/>
    </source>
</evidence>
<feature type="chain" id="PRO_5008275912" description="Glucosidase 2 subunit beta" evidence="7">
    <location>
        <begin position="24"/>
        <end position="555"/>
    </location>
</feature>
<dbReference type="SUPFAM" id="SSF50911">
    <property type="entry name" value="Mannose 6-phosphate receptor domain"/>
    <property type="match status" value="1"/>
</dbReference>
<evidence type="ECO:0000259" key="8">
    <source>
        <dbReference type="PROSITE" id="PS51914"/>
    </source>
</evidence>
<feature type="region of interest" description="Disordered" evidence="6">
    <location>
        <begin position="517"/>
        <end position="555"/>
    </location>
</feature>
<dbReference type="OrthoDB" id="28322at2759"/>
<dbReference type="STRING" id="1314771.A0A197JG75"/>
<keyword evidence="5" id="KW-0175">Coiled coil</keyword>
<keyword evidence="3" id="KW-0256">Endoplasmic reticulum</keyword>
<keyword evidence="2 7" id="KW-0732">Signal</keyword>
<reference evidence="9 10" key="1">
    <citation type="submission" date="2016-05" db="EMBL/GenBank/DDBJ databases">
        <title>Genome sequencing reveals origins of a unique bacterial endosymbiosis in the earliest lineages of terrestrial Fungi.</title>
        <authorList>
            <consortium name="DOE Joint Genome Institute"/>
            <person name="Uehling J."/>
            <person name="Gryganskyi A."/>
            <person name="Hameed K."/>
            <person name="Tschaplinski T."/>
            <person name="Misztal P."/>
            <person name="Wu S."/>
            <person name="Desiro A."/>
            <person name="Vande Pol N."/>
            <person name="Du Z.-Y."/>
            <person name="Zienkiewicz A."/>
            <person name="Zienkiewicz K."/>
            <person name="Morin E."/>
            <person name="Tisserant E."/>
            <person name="Splivallo R."/>
            <person name="Hainaut M."/>
            <person name="Henrissat B."/>
            <person name="Ohm R."/>
            <person name="Kuo A."/>
            <person name="Yan J."/>
            <person name="Lipzen A."/>
            <person name="Nolan M."/>
            <person name="Labutti K."/>
            <person name="Barry K."/>
            <person name="Goldstein A."/>
            <person name="Labbe J."/>
            <person name="Schadt C."/>
            <person name="Tuskan G."/>
            <person name="Grigoriev I."/>
            <person name="Martin F."/>
            <person name="Vilgalys R."/>
            <person name="Bonito G."/>
        </authorList>
    </citation>
    <scope>NUCLEOTIDE SEQUENCE [LARGE SCALE GENOMIC DNA]</scope>
    <source>
        <strain evidence="9 10">AG-77</strain>
    </source>
</reference>
<feature type="domain" description="MRH" evidence="8">
    <location>
        <begin position="423"/>
        <end position="518"/>
    </location>
</feature>
<evidence type="ECO:0000256" key="2">
    <source>
        <dbReference type="ARBA" id="ARBA00022729"/>
    </source>
</evidence>
<keyword evidence="4" id="KW-1015">Disulfide bond</keyword>
<evidence type="ECO:0000256" key="3">
    <source>
        <dbReference type="ARBA" id="ARBA00022824"/>
    </source>
</evidence>
<protein>
    <recommendedName>
        <fullName evidence="1">Glucosidase 2 subunit beta</fullName>
    </recommendedName>
</protein>
<dbReference type="InterPro" id="IPR028146">
    <property type="entry name" value="PRKCSH_N"/>
</dbReference>
<dbReference type="Pfam" id="PF12999">
    <property type="entry name" value="PRKCSH-like"/>
    <property type="match status" value="1"/>
</dbReference>
<evidence type="ECO:0000313" key="10">
    <source>
        <dbReference type="Proteomes" id="UP000078512"/>
    </source>
</evidence>
<sequence>MKSNSVCFPILATLALSVALTRANVNNNNNTPRGVSPSNAKLYVPDSGGTWSCLDGSKIIPFSAVNDDYCDCVDGSDEPGTSACGTGQFYCANIGHTPSSIKTSRVNDGVCDEECCDGSDEYDGQTHCPNVCEEVGAKAREENDRIQSIQNEGARLRRGFIKYGKANKVSLANELETLKGQVDKVQEALTDARAKLDAANEAQDAYLEGSKSEREAARKQQLEPIIQEQTKRLKYATEVRDMLRLTLQNLKEKHNKNYHDLAVKGTVSGFDEYIVAQGEKTEPAQEDSDISSDRQFDTLVDETSVVLRDIGTLHDLLDGMKRDYNTEYNDEAVLAAVRVTEDFEVTWDSSRLDFVDVEHLVLPEELPVNNPEAEKFRDEVDLAQEAFNDASDKESKVQEGIREIERKLNMDFGPDETFAQLVDNCFDFKDTEYTYSICLFGDANQSSHSSTHLGKFSGWEGDNYDVQMYTGGAKCWNGPERSVKLVMSCGTKTEIVSVTEPEKCEYLFKLQTPAVCPIPEGEAEGEGGAEDQEQEQSAEGVQQEGEENTRKHDEL</sequence>
<evidence type="ECO:0000256" key="1">
    <source>
        <dbReference type="ARBA" id="ARBA00022387"/>
    </source>
</evidence>
<dbReference type="InterPro" id="IPR044865">
    <property type="entry name" value="MRH_dom"/>
</dbReference>
<dbReference type="PROSITE" id="PS51914">
    <property type="entry name" value="MRH"/>
    <property type="match status" value="1"/>
</dbReference>
<dbReference type="EMBL" id="KV442101">
    <property type="protein sequence ID" value="OAQ24125.1"/>
    <property type="molecule type" value="Genomic_DNA"/>
</dbReference>
<evidence type="ECO:0000256" key="5">
    <source>
        <dbReference type="SAM" id="Coils"/>
    </source>
</evidence>